<proteinExistence type="predicted"/>
<feature type="region of interest" description="Disordered" evidence="1">
    <location>
        <begin position="1"/>
        <end position="27"/>
    </location>
</feature>
<dbReference type="Gene3D" id="3.40.50.1820">
    <property type="entry name" value="alpha/beta hydrolase"/>
    <property type="match status" value="1"/>
</dbReference>
<organism evidence="3 4">
    <name type="scientific">Aspergillus ibericus CBS 121593</name>
    <dbReference type="NCBI Taxonomy" id="1448316"/>
    <lineage>
        <taxon>Eukaryota</taxon>
        <taxon>Fungi</taxon>
        <taxon>Dikarya</taxon>
        <taxon>Ascomycota</taxon>
        <taxon>Pezizomycotina</taxon>
        <taxon>Eurotiomycetes</taxon>
        <taxon>Eurotiomycetidae</taxon>
        <taxon>Eurotiales</taxon>
        <taxon>Aspergillaceae</taxon>
        <taxon>Aspergillus</taxon>
        <taxon>Aspergillus subgen. Circumdati</taxon>
    </lineage>
</organism>
<dbReference type="GeneID" id="37229167"/>
<keyword evidence="4" id="KW-1185">Reference proteome</keyword>
<evidence type="ECO:0000313" key="3">
    <source>
        <dbReference type="EMBL" id="RAL01383.1"/>
    </source>
</evidence>
<dbReference type="RefSeq" id="XP_025575710.1">
    <property type="nucleotide sequence ID" value="XM_025724302.1"/>
</dbReference>
<dbReference type="Proteomes" id="UP000249402">
    <property type="component" value="Unassembled WGS sequence"/>
</dbReference>
<dbReference type="AlphaFoldDB" id="A0A395H168"/>
<feature type="compositionally biased region" description="Polar residues" evidence="1">
    <location>
        <begin position="10"/>
        <end position="22"/>
    </location>
</feature>
<gene>
    <name evidence="3" type="ORF">BO80DRAFT_501957</name>
</gene>
<name>A0A395H168_9EURO</name>
<evidence type="ECO:0000256" key="1">
    <source>
        <dbReference type="SAM" id="MobiDB-lite"/>
    </source>
</evidence>
<dbReference type="PANTHER" id="PTHR47842:SF3">
    <property type="entry name" value="DUF676 DOMAIN-CONTAINING PROTEIN"/>
    <property type="match status" value="1"/>
</dbReference>
<evidence type="ECO:0000313" key="4">
    <source>
        <dbReference type="Proteomes" id="UP000249402"/>
    </source>
</evidence>
<dbReference type="InterPro" id="IPR029058">
    <property type="entry name" value="AB_hydrolase_fold"/>
</dbReference>
<protein>
    <recommendedName>
        <fullName evidence="2">AB hydrolase-1 domain-containing protein</fullName>
    </recommendedName>
</protein>
<dbReference type="EMBL" id="KZ824436">
    <property type="protein sequence ID" value="RAL01383.1"/>
    <property type="molecule type" value="Genomic_DNA"/>
</dbReference>
<evidence type="ECO:0000259" key="2">
    <source>
        <dbReference type="Pfam" id="PF12697"/>
    </source>
</evidence>
<feature type="region of interest" description="Disordered" evidence="1">
    <location>
        <begin position="279"/>
        <end position="308"/>
    </location>
</feature>
<dbReference type="InterPro" id="IPR000073">
    <property type="entry name" value="AB_hydrolase_1"/>
</dbReference>
<dbReference type="VEuPathDB" id="FungiDB:BO80DRAFT_501957"/>
<dbReference type="STRING" id="1448316.A0A395H168"/>
<dbReference type="Pfam" id="PF12697">
    <property type="entry name" value="Abhydrolase_6"/>
    <property type="match status" value="1"/>
</dbReference>
<dbReference type="SUPFAM" id="SSF53474">
    <property type="entry name" value="alpha/beta-Hydrolases"/>
    <property type="match status" value="1"/>
</dbReference>
<sequence>MTRLHPLTAEATNASPGSSTLSLPPASAETSSKRRLLLVYIHGFMGSEASFSDFPAHVHHSLTGLLSESHVIYTRIYPRYKSRGEMRTAVENFISWLSPHLADDLDVILLGHSLGGIVAADAALLSSLSPSPNQKHRILGLINFDVPFLGLHPHVIPTGLRGLFQQKEETITTSQDTPSDIDTTTDPLFDPPFSNDIHLVERHGINGIMHFFHKNSHNLTRSIYNRILSPYQFAGCLNNYVQLRKRYKELMALEKAEKSLDRVRFVNYYTLSTKPIVRKSKGRVKSRGGDRSQNAETESGHTSASVQTRTVSVDQMYLAPPTEKLGLQYTSSLSSLDLSTEDGYTTVSEESVKEKTVQLNGNVQTEVDTTIKTTSKPHKFVLMPSHHWKHGDNSLWVPVHMENMDEVTAHQSLFVPHGDGRHYDQLVGEVVSQIEKWVTDDLSERMLQEESIDLK</sequence>
<dbReference type="PANTHER" id="PTHR47842">
    <property type="entry name" value="EXPRESSED PROTEIN"/>
    <property type="match status" value="1"/>
</dbReference>
<reference evidence="3 4" key="1">
    <citation type="submission" date="2018-02" db="EMBL/GenBank/DDBJ databases">
        <title>The genomes of Aspergillus section Nigri reveals drivers in fungal speciation.</title>
        <authorList>
            <consortium name="DOE Joint Genome Institute"/>
            <person name="Vesth T.C."/>
            <person name="Nybo J."/>
            <person name="Theobald S."/>
            <person name="Brandl J."/>
            <person name="Frisvad J.C."/>
            <person name="Nielsen K.F."/>
            <person name="Lyhne E.K."/>
            <person name="Kogle M.E."/>
            <person name="Kuo A."/>
            <person name="Riley R."/>
            <person name="Clum A."/>
            <person name="Nolan M."/>
            <person name="Lipzen A."/>
            <person name="Salamov A."/>
            <person name="Henrissat B."/>
            <person name="Wiebenga A."/>
            <person name="De vries R.P."/>
            <person name="Grigoriev I.V."/>
            <person name="Mortensen U.H."/>
            <person name="Andersen M.R."/>
            <person name="Baker S.E."/>
        </authorList>
    </citation>
    <scope>NUCLEOTIDE SEQUENCE [LARGE SCALE GENOMIC DNA]</scope>
    <source>
        <strain evidence="3 4">CBS 121593</strain>
    </source>
</reference>
<feature type="compositionally biased region" description="Polar residues" evidence="1">
    <location>
        <begin position="291"/>
        <end position="308"/>
    </location>
</feature>
<dbReference type="OrthoDB" id="3248508at2759"/>
<feature type="domain" description="AB hydrolase-1" evidence="2">
    <location>
        <begin position="38"/>
        <end position="142"/>
    </location>
</feature>
<accession>A0A395H168</accession>